<feature type="non-terminal residue" evidence="7">
    <location>
        <position position="565"/>
    </location>
</feature>
<dbReference type="Proteomes" id="UP001634394">
    <property type="component" value="Unassembled WGS sequence"/>
</dbReference>
<evidence type="ECO:0000259" key="6">
    <source>
        <dbReference type="Pfam" id="PF02782"/>
    </source>
</evidence>
<dbReference type="AlphaFoldDB" id="A0ABD3WA65"/>
<comment type="caution">
    <text evidence="7">The sequence shown here is derived from an EMBL/GenBank/DDBJ whole genome shotgun (WGS) entry which is preliminary data.</text>
</comment>
<dbReference type="Gene3D" id="3.30.420.40">
    <property type="match status" value="1"/>
</dbReference>
<dbReference type="Gene3D" id="1.20.58.2240">
    <property type="match status" value="1"/>
</dbReference>
<sequence>MKYFLGVDVGSASTRAALVQEDGKIVAMATEAIQIWCPEPNYYEQSSDDIWRAVVKTVKEVIKVGNIQKEDVKGIGFDATCSLVVVDTEGKPLSVSPSGRPECNIIMWMDHRAGDQAQKINKTHHPLLKHYGGAISLEMEVPKLLWIKENLNSTWEKASQFFDLCDFLTWRTTGGCQTRSMCSVVCKWMYTADGRDNNGWSEEFFRLIGLEDLTERGFDRIGQDIKSQGEECGLGICKEVAAEMGLCPGTSVAVSMVDAHCGTLGCLGCMPDKSVLELPPMTFRMALICGTSTCHMSMSDEPHFVSGVWGPLYSIIIPGLWGNEGGQSATGKLIDHVLENHVAYNEVLQEAKVRNLHLHDYLYEKLTEAAAKENLKSVSHLTQDLHMWPDYHGNRSPLADHTMKGMVSGLTLRSDVLSLAVLYLATVQALAYSSKHILSEMRKAGQEITVLYVCGGLRKNTLYIQTHADVIGFPVILPDEPESVLLGAAILGATASGTYSSIQEAMQHMGGRGQVIFPNQEEERYVYHLKVSNQDSLPVCSGDYTDVVENSYLLVDMTQNFNLPM</sequence>
<gene>
    <name evidence="7" type="ORF">ACJMK2_042359</name>
</gene>
<dbReference type="PIRSF" id="PIRSF000538">
    <property type="entry name" value="GlpK"/>
    <property type="match status" value="1"/>
</dbReference>
<evidence type="ECO:0000256" key="4">
    <source>
        <dbReference type="ARBA" id="ARBA00074355"/>
    </source>
</evidence>
<dbReference type="NCBIfam" id="TIGR01315">
    <property type="entry name" value="5C_CHO_kinase"/>
    <property type="match status" value="1"/>
</dbReference>
<evidence type="ECO:0000313" key="7">
    <source>
        <dbReference type="EMBL" id="KAL3869708.1"/>
    </source>
</evidence>
<dbReference type="GO" id="GO:0016301">
    <property type="term" value="F:kinase activity"/>
    <property type="evidence" value="ECO:0007669"/>
    <property type="project" value="UniProtKB-KW"/>
</dbReference>
<evidence type="ECO:0000256" key="1">
    <source>
        <dbReference type="ARBA" id="ARBA00009156"/>
    </source>
</evidence>
<comment type="similarity">
    <text evidence="1">Belongs to the FGGY kinase family.</text>
</comment>
<dbReference type="InterPro" id="IPR006003">
    <property type="entry name" value="FGGY_RbtK-like"/>
</dbReference>
<keyword evidence="3" id="KW-0418">Kinase</keyword>
<organism evidence="7 8">
    <name type="scientific">Sinanodonta woodiana</name>
    <name type="common">Chinese pond mussel</name>
    <name type="synonym">Anodonta woodiana</name>
    <dbReference type="NCBI Taxonomy" id="1069815"/>
    <lineage>
        <taxon>Eukaryota</taxon>
        <taxon>Metazoa</taxon>
        <taxon>Spiralia</taxon>
        <taxon>Lophotrochozoa</taxon>
        <taxon>Mollusca</taxon>
        <taxon>Bivalvia</taxon>
        <taxon>Autobranchia</taxon>
        <taxon>Heteroconchia</taxon>
        <taxon>Palaeoheterodonta</taxon>
        <taxon>Unionida</taxon>
        <taxon>Unionoidea</taxon>
        <taxon>Unionidae</taxon>
        <taxon>Unioninae</taxon>
        <taxon>Sinanodonta</taxon>
    </lineage>
</organism>
<evidence type="ECO:0000313" key="8">
    <source>
        <dbReference type="Proteomes" id="UP001634394"/>
    </source>
</evidence>
<dbReference type="InterPro" id="IPR018485">
    <property type="entry name" value="FGGY_C"/>
</dbReference>
<dbReference type="InterPro" id="IPR018484">
    <property type="entry name" value="FGGY_N"/>
</dbReference>
<evidence type="ECO:0000256" key="3">
    <source>
        <dbReference type="ARBA" id="ARBA00022777"/>
    </source>
</evidence>
<dbReference type="EMBL" id="JBJQND010000008">
    <property type="protein sequence ID" value="KAL3869708.1"/>
    <property type="molecule type" value="Genomic_DNA"/>
</dbReference>
<dbReference type="FunFam" id="3.30.420.40:FF:000101">
    <property type="entry name" value="FGGY carbohydrate kinase domain-containing protein"/>
    <property type="match status" value="1"/>
</dbReference>
<accession>A0ABD3WA65</accession>
<dbReference type="PANTHER" id="PTHR43435">
    <property type="entry name" value="RIBULOKINASE"/>
    <property type="match status" value="1"/>
</dbReference>
<proteinExistence type="inferred from homology"/>
<feature type="domain" description="Carbohydrate kinase FGGY N-terminal" evidence="5">
    <location>
        <begin position="3"/>
        <end position="265"/>
    </location>
</feature>
<protein>
    <recommendedName>
        <fullName evidence="4">FGGY carbohydrate kinase domain-containing protein</fullName>
    </recommendedName>
</protein>
<dbReference type="InterPro" id="IPR000577">
    <property type="entry name" value="Carb_kinase_FGGY"/>
</dbReference>
<dbReference type="Pfam" id="PF02782">
    <property type="entry name" value="FGGY_C"/>
    <property type="match status" value="1"/>
</dbReference>
<keyword evidence="2" id="KW-0808">Transferase</keyword>
<dbReference type="Pfam" id="PF00370">
    <property type="entry name" value="FGGY_N"/>
    <property type="match status" value="1"/>
</dbReference>
<evidence type="ECO:0000259" key="5">
    <source>
        <dbReference type="Pfam" id="PF00370"/>
    </source>
</evidence>
<dbReference type="CDD" id="cd07782">
    <property type="entry name" value="ASKHA_NBD_FGGY_D-RBK"/>
    <property type="match status" value="1"/>
</dbReference>
<evidence type="ECO:0000256" key="2">
    <source>
        <dbReference type="ARBA" id="ARBA00022679"/>
    </source>
</evidence>
<dbReference type="InterPro" id="IPR043129">
    <property type="entry name" value="ATPase_NBD"/>
</dbReference>
<feature type="domain" description="Carbohydrate kinase FGGY C-terminal" evidence="6">
    <location>
        <begin position="285"/>
        <end position="495"/>
    </location>
</feature>
<dbReference type="PANTHER" id="PTHR43435:SF4">
    <property type="entry name" value="FGGY CARBOHYDRATE KINASE DOMAIN-CONTAINING PROTEIN"/>
    <property type="match status" value="1"/>
</dbReference>
<dbReference type="SUPFAM" id="SSF53067">
    <property type="entry name" value="Actin-like ATPase domain"/>
    <property type="match status" value="2"/>
</dbReference>
<keyword evidence="8" id="KW-1185">Reference proteome</keyword>
<name>A0ABD3WA65_SINWO</name>
<reference evidence="7 8" key="1">
    <citation type="submission" date="2024-11" db="EMBL/GenBank/DDBJ databases">
        <title>Chromosome-level genome assembly of the freshwater bivalve Anodonta woodiana.</title>
        <authorList>
            <person name="Chen X."/>
        </authorList>
    </citation>
    <scope>NUCLEOTIDE SEQUENCE [LARGE SCALE GENOMIC DNA]</scope>
    <source>
        <strain evidence="7">MN2024</strain>
        <tissue evidence="7">Gills</tissue>
    </source>
</reference>